<dbReference type="SMART" id="SM00116">
    <property type="entry name" value="CBS"/>
    <property type="match status" value="2"/>
</dbReference>
<organism evidence="4 5">
    <name type="scientific">Ruminococcus albus 8</name>
    <dbReference type="NCBI Taxonomy" id="246199"/>
    <lineage>
        <taxon>Bacteria</taxon>
        <taxon>Bacillati</taxon>
        <taxon>Bacillota</taxon>
        <taxon>Clostridia</taxon>
        <taxon>Eubacteriales</taxon>
        <taxon>Oscillospiraceae</taxon>
        <taxon>Ruminococcus</taxon>
    </lineage>
</organism>
<keyword evidence="1 2" id="KW-0129">CBS domain</keyword>
<dbReference type="PANTHER" id="PTHR43080">
    <property type="entry name" value="CBS DOMAIN-CONTAINING PROTEIN CBSX3, MITOCHONDRIAL"/>
    <property type="match status" value="1"/>
</dbReference>
<dbReference type="CDD" id="cd09834">
    <property type="entry name" value="CBS_pair_bac"/>
    <property type="match status" value="1"/>
</dbReference>
<dbReference type="eggNOG" id="COG0517">
    <property type="taxonomic scope" value="Bacteria"/>
</dbReference>
<gene>
    <name evidence="4" type="ORF">CUS_5544</name>
</gene>
<accession>E9S928</accession>
<dbReference type="STRING" id="246199.CUS_5544"/>
<dbReference type="EMBL" id="ADKM02000032">
    <property type="protein sequence ID" value="EGC04225.1"/>
    <property type="molecule type" value="Genomic_DNA"/>
</dbReference>
<dbReference type="PROSITE" id="PS51371">
    <property type="entry name" value="CBS"/>
    <property type="match status" value="2"/>
</dbReference>
<dbReference type="InterPro" id="IPR051257">
    <property type="entry name" value="Diverse_CBS-Domain"/>
</dbReference>
<evidence type="ECO:0000256" key="2">
    <source>
        <dbReference type="PROSITE-ProRule" id="PRU00703"/>
    </source>
</evidence>
<evidence type="ECO:0000259" key="3">
    <source>
        <dbReference type="PROSITE" id="PS51371"/>
    </source>
</evidence>
<dbReference type="AlphaFoldDB" id="E9S928"/>
<dbReference type="SUPFAM" id="SSF54631">
    <property type="entry name" value="CBS-domain pair"/>
    <property type="match status" value="1"/>
</dbReference>
<dbReference type="InterPro" id="IPR000644">
    <property type="entry name" value="CBS_dom"/>
</dbReference>
<comment type="caution">
    <text evidence="4">The sequence shown here is derived from an EMBL/GenBank/DDBJ whole genome shotgun (WGS) entry which is preliminary data.</text>
</comment>
<sequence length="150" mass="17454">MMNILKLLHPKACIEYIYDDCTARQTLEKMKNHGYSAVPVINREGRFVKTVSEGDFLRFMVERGMYDIREMENYPLEKIPAKVKMRPVNVSATVEELILLSMDQNFVPVIDDRGIFIGIVTRKDILSYCYDTIMAEKHTENEEDLQQADI</sequence>
<evidence type="ECO:0000313" key="4">
    <source>
        <dbReference type="EMBL" id="EGC04225.1"/>
    </source>
</evidence>
<feature type="domain" description="CBS" evidence="3">
    <location>
        <begin position="71"/>
        <end position="136"/>
    </location>
</feature>
<dbReference type="RefSeq" id="WP_004167430.1">
    <property type="nucleotide sequence ID" value="NZ_ADKM02000032.1"/>
</dbReference>
<dbReference type="Gene3D" id="3.10.580.10">
    <property type="entry name" value="CBS-domain"/>
    <property type="match status" value="1"/>
</dbReference>
<protein>
    <submittedName>
        <fullName evidence="4">CBS domain protein</fullName>
    </submittedName>
</protein>
<dbReference type="Pfam" id="PF00571">
    <property type="entry name" value="CBS"/>
    <property type="match status" value="2"/>
</dbReference>
<dbReference type="PANTHER" id="PTHR43080:SF26">
    <property type="entry name" value="REGULATORY PROTEIN"/>
    <property type="match status" value="1"/>
</dbReference>
<reference evidence="4 5" key="1">
    <citation type="submission" date="2011-02" db="EMBL/GenBank/DDBJ databases">
        <authorList>
            <person name="Nelson K.E."/>
            <person name="Sutton G."/>
            <person name="Torralba M."/>
            <person name="Durkin S."/>
            <person name="Harkins D."/>
            <person name="Montgomery R."/>
            <person name="Ziemer C."/>
            <person name="Klaassens E."/>
            <person name="Ocuiv P."/>
            <person name="Morrison M."/>
        </authorList>
    </citation>
    <scope>NUCLEOTIDE SEQUENCE [LARGE SCALE GENOMIC DNA]</scope>
    <source>
        <strain evidence="4 5">8</strain>
    </source>
</reference>
<name>E9S928_RUMAL</name>
<feature type="domain" description="CBS" evidence="3">
    <location>
        <begin position="8"/>
        <end position="68"/>
    </location>
</feature>
<proteinExistence type="predicted"/>
<dbReference type="Proteomes" id="UP000004259">
    <property type="component" value="Unassembled WGS sequence"/>
</dbReference>
<evidence type="ECO:0000256" key="1">
    <source>
        <dbReference type="ARBA" id="ARBA00023122"/>
    </source>
</evidence>
<keyword evidence="5" id="KW-1185">Reference proteome</keyword>
<dbReference type="InterPro" id="IPR046342">
    <property type="entry name" value="CBS_dom_sf"/>
</dbReference>
<evidence type="ECO:0000313" key="5">
    <source>
        <dbReference type="Proteomes" id="UP000004259"/>
    </source>
</evidence>